<dbReference type="Gene3D" id="2.40.420.20">
    <property type="match status" value="1"/>
</dbReference>
<feature type="domain" description="YknX-like C-terminal permuted SH3-like" evidence="6">
    <location>
        <begin position="288"/>
        <end position="352"/>
    </location>
</feature>
<evidence type="ECO:0000256" key="2">
    <source>
        <dbReference type="SAM" id="Coils"/>
    </source>
</evidence>
<keyword evidence="2" id="KW-0175">Coiled coil</keyword>
<dbReference type="PROSITE" id="PS51257">
    <property type="entry name" value="PROKAR_LIPOPROTEIN"/>
    <property type="match status" value="1"/>
</dbReference>
<feature type="domain" description="Multidrug resistance protein MdtA-like barrel-sandwich hybrid" evidence="4">
    <location>
        <begin position="61"/>
        <end position="202"/>
    </location>
</feature>
<gene>
    <name evidence="7" type="ORF">CWE10_04990</name>
</gene>
<dbReference type="GO" id="GO:1990281">
    <property type="term" value="C:efflux pump complex"/>
    <property type="evidence" value="ECO:0007669"/>
    <property type="project" value="TreeGrafter"/>
</dbReference>
<dbReference type="FunFam" id="2.40.30.170:FF:000010">
    <property type="entry name" value="Efflux RND transporter periplasmic adaptor subunit"/>
    <property type="match status" value="1"/>
</dbReference>
<dbReference type="AlphaFoldDB" id="A0A953HZJ8"/>
<evidence type="ECO:0000259" key="6">
    <source>
        <dbReference type="Pfam" id="PF25989"/>
    </source>
</evidence>
<feature type="signal peptide" evidence="3">
    <location>
        <begin position="1"/>
        <end position="23"/>
    </location>
</feature>
<proteinExistence type="inferred from homology"/>
<dbReference type="GO" id="GO:0015562">
    <property type="term" value="F:efflux transmembrane transporter activity"/>
    <property type="evidence" value="ECO:0007669"/>
    <property type="project" value="TreeGrafter"/>
</dbReference>
<comment type="caution">
    <text evidence="7">The sequence shown here is derived from an EMBL/GenBank/DDBJ whole genome shotgun (WGS) entry which is preliminary data.</text>
</comment>
<feature type="chain" id="PRO_5038570115" evidence="3">
    <location>
        <begin position="24"/>
        <end position="359"/>
    </location>
</feature>
<dbReference type="Proteomes" id="UP000732377">
    <property type="component" value="Unassembled WGS sequence"/>
</dbReference>
<dbReference type="NCBIfam" id="TIGR01730">
    <property type="entry name" value="RND_mfp"/>
    <property type="match status" value="1"/>
</dbReference>
<dbReference type="InterPro" id="IPR058625">
    <property type="entry name" value="MdtA-like_BSH"/>
</dbReference>
<evidence type="ECO:0000313" key="7">
    <source>
        <dbReference type="EMBL" id="MBY6275567.1"/>
    </source>
</evidence>
<dbReference type="Gene3D" id="2.40.50.100">
    <property type="match status" value="1"/>
</dbReference>
<dbReference type="SUPFAM" id="SSF111369">
    <property type="entry name" value="HlyD-like secretion proteins"/>
    <property type="match status" value="1"/>
</dbReference>
<dbReference type="Pfam" id="PF25954">
    <property type="entry name" value="Beta-barrel_RND_2"/>
    <property type="match status" value="1"/>
</dbReference>
<dbReference type="Gene3D" id="2.40.30.170">
    <property type="match status" value="1"/>
</dbReference>
<dbReference type="OMA" id="GDMANPG"/>
<evidence type="ECO:0000256" key="3">
    <source>
        <dbReference type="SAM" id="SignalP"/>
    </source>
</evidence>
<dbReference type="EMBL" id="PIUK01000030">
    <property type="protein sequence ID" value="MBY6275567.1"/>
    <property type="molecule type" value="Genomic_DNA"/>
</dbReference>
<dbReference type="InterPro" id="IPR058637">
    <property type="entry name" value="YknX-like_C"/>
</dbReference>
<evidence type="ECO:0000313" key="8">
    <source>
        <dbReference type="Proteomes" id="UP000732377"/>
    </source>
</evidence>
<dbReference type="InterPro" id="IPR006143">
    <property type="entry name" value="RND_pump_MFP"/>
</dbReference>
<accession>A0A953HZJ8</accession>
<dbReference type="PANTHER" id="PTHR30469">
    <property type="entry name" value="MULTIDRUG RESISTANCE PROTEIN MDTA"/>
    <property type="match status" value="1"/>
</dbReference>
<dbReference type="Pfam" id="PF25917">
    <property type="entry name" value="BSH_RND"/>
    <property type="match status" value="1"/>
</dbReference>
<dbReference type="RefSeq" id="WP_011197387.1">
    <property type="nucleotide sequence ID" value="NZ_JACSIR010000094.1"/>
</dbReference>
<keyword evidence="3" id="KW-0732">Signal</keyword>
<evidence type="ECO:0000256" key="1">
    <source>
        <dbReference type="ARBA" id="ARBA00009477"/>
    </source>
</evidence>
<comment type="similarity">
    <text evidence="1">Belongs to the membrane fusion protein (MFP) (TC 8.A.1) family.</text>
</comment>
<dbReference type="Gene3D" id="1.10.287.470">
    <property type="entry name" value="Helix hairpin bin"/>
    <property type="match status" value="1"/>
</dbReference>
<sequence>MKRFFPAAWLALGALILSGCGLASGRGGEPTVEAVAVAVAEARTGTLTATSRASGQLSPIRNITITAKVPGKVVAVHKQMGDTVQEGDLLVELDDKDLASQLAAAQAQYTQAQAQRAEAARQASRLEALLEQGAVSQQQAEQIRTQLTLANAQVEAARAQLELATSSYEGARITAPADGVLAARYVEPGGMVGAGSPLFQLVDLSTVVVEAGVAEAAINAVRPGVAVTVSVPALNRTFTGEVESVSPQMDLQTRSYRVRVTLPNPDGVLKGGMFAEVIIPLAEQTGVLVPVNALVETGSEPHVYVVKDGVAHRTPVTVVSRSDEQVLVEGIAEGDQLVVAGQNRLYDGAPVRLGGGSDQ</sequence>
<protein>
    <submittedName>
        <fullName evidence="7">Efflux RND transporter periplasmic adaptor subunit</fullName>
    </submittedName>
</protein>
<organism evidence="7 8">
    <name type="scientific">Symbiobacterium thermophilum</name>
    <dbReference type="NCBI Taxonomy" id="2734"/>
    <lineage>
        <taxon>Bacteria</taxon>
        <taxon>Bacillati</taxon>
        <taxon>Bacillota</taxon>
        <taxon>Clostridia</taxon>
        <taxon>Eubacteriales</taxon>
        <taxon>Symbiobacteriaceae</taxon>
        <taxon>Symbiobacterium</taxon>
    </lineage>
</organism>
<name>A0A953HZJ8_SYMTR</name>
<feature type="domain" description="CusB-like beta-barrel" evidence="5">
    <location>
        <begin position="208"/>
        <end position="278"/>
    </location>
</feature>
<dbReference type="InterPro" id="IPR058792">
    <property type="entry name" value="Beta-barrel_RND_2"/>
</dbReference>
<reference evidence="7" key="1">
    <citation type="submission" date="2017-11" db="EMBL/GenBank/DDBJ databases">
        <title>Three new genomes from thermophilic consortium.</title>
        <authorList>
            <person name="Quaggio R."/>
            <person name="Amgarten D."/>
            <person name="Setubal J.C."/>
        </authorList>
    </citation>
    <scope>NUCLEOTIDE SEQUENCE</scope>
    <source>
        <strain evidence="7">ZCTH01-B2</strain>
    </source>
</reference>
<feature type="coiled-coil region" evidence="2">
    <location>
        <begin position="102"/>
        <end position="160"/>
    </location>
</feature>
<evidence type="ECO:0000259" key="5">
    <source>
        <dbReference type="Pfam" id="PF25954"/>
    </source>
</evidence>
<evidence type="ECO:0000259" key="4">
    <source>
        <dbReference type="Pfam" id="PF25917"/>
    </source>
</evidence>
<dbReference type="Pfam" id="PF25989">
    <property type="entry name" value="YknX_C"/>
    <property type="match status" value="1"/>
</dbReference>
<dbReference type="PANTHER" id="PTHR30469:SF15">
    <property type="entry name" value="HLYD FAMILY OF SECRETION PROTEINS"/>
    <property type="match status" value="1"/>
</dbReference>